<evidence type="ECO:0000256" key="6">
    <source>
        <dbReference type="ARBA" id="ARBA00022729"/>
    </source>
</evidence>
<keyword evidence="5" id="KW-0813">Transport</keyword>
<evidence type="ECO:0000256" key="5">
    <source>
        <dbReference type="ARBA" id="ARBA00022448"/>
    </source>
</evidence>
<proteinExistence type="inferred from homology"/>
<keyword evidence="9" id="KW-0564">Palmitate</keyword>
<feature type="chain" id="PRO_5046943249" description="Outer-membrane lipoprotein LolB" evidence="13">
    <location>
        <begin position="30"/>
        <end position="172"/>
    </location>
</feature>
<evidence type="ECO:0000256" key="9">
    <source>
        <dbReference type="ARBA" id="ARBA00023139"/>
    </source>
</evidence>
<keyword evidence="12 14" id="KW-0449">Lipoprotein</keyword>
<evidence type="ECO:0000313" key="14">
    <source>
        <dbReference type="EMBL" id="MDR6212491.1"/>
    </source>
</evidence>
<evidence type="ECO:0000256" key="3">
    <source>
        <dbReference type="ARBA" id="ARBA00011245"/>
    </source>
</evidence>
<dbReference type="EMBL" id="JAVIZX010000001">
    <property type="protein sequence ID" value="MDR6212491.1"/>
    <property type="molecule type" value="Genomic_DNA"/>
</dbReference>
<keyword evidence="7" id="KW-0653">Protein transport</keyword>
<evidence type="ECO:0000256" key="7">
    <source>
        <dbReference type="ARBA" id="ARBA00022927"/>
    </source>
</evidence>
<evidence type="ECO:0000256" key="10">
    <source>
        <dbReference type="ARBA" id="ARBA00023186"/>
    </source>
</evidence>
<feature type="signal peptide" evidence="13">
    <location>
        <begin position="1"/>
        <end position="29"/>
    </location>
</feature>
<keyword evidence="15" id="KW-1185">Reference proteome</keyword>
<dbReference type="Gene3D" id="2.50.20.10">
    <property type="entry name" value="Lipoprotein localisation LolA/LolB/LppX"/>
    <property type="match status" value="1"/>
</dbReference>
<evidence type="ECO:0000256" key="11">
    <source>
        <dbReference type="ARBA" id="ARBA00023237"/>
    </source>
</evidence>
<dbReference type="InterPro" id="IPR029046">
    <property type="entry name" value="LolA/LolB/LppX"/>
</dbReference>
<keyword evidence="6 13" id="KW-0732">Signal</keyword>
<comment type="caution">
    <text evidence="14">The sequence shown here is derived from an EMBL/GenBank/DDBJ whole genome shotgun (WGS) entry which is preliminary data.</text>
</comment>
<dbReference type="Proteomes" id="UP001267710">
    <property type="component" value="Unassembled WGS sequence"/>
</dbReference>
<evidence type="ECO:0000256" key="2">
    <source>
        <dbReference type="ARBA" id="ARBA00009696"/>
    </source>
</evidence>
<keyword evidence="8" id="KW-0472">Membrane</keyword>
<dbReference type="CDD" id="cd16326">
    <property type="entry name" value="LolB"/>
    <property type="match status" value="1"/>
</dbReference>
<evidence type="ECO:0000256" key="8">
    <source>
        <dbReference type="ARBA" id="ARBA00023136"/>
    </source>
</evidence>
<dbReference type="Pfam" id="PF03550">
    <property type="entry name" value="LolB"/>
    <property type="match status" value="1"/>
</dbReference>
<keyword evidence="10" id="KW-0143">Chaperone</keyword>
<dbReference type="RefSeq" id="WP_309825442.1">
    <property type="nucleotide sequence ID" value="NZ_JAVIZX010000001.1"/>
</dbReference>
<gene>
    <name evidence="14" type="ORF">QE399_000180</name>
</gene>
<reference evidence="14 15" key="1">
    <citation type="submission" date="2023-08" db="EMBL/GenBank/DDBJ databases">
        <title>Functional and genomic diversity of the sorghum phyllosphere microbiome.</title>
        <authorList>
            <person name="Shade A."/>
        </authorList>
    </citation>
    <scope>NUCLEOTIDE SEQUENCE [LARGE SCALE GENOMIC DNA]</scope>
    <source>
        <strain evidence="14 15">SORGH_AS_0335</strain>
    </source>
</reference>
<evidence type="ECO:0000256" key="13">
    <source>
        <dbReference type="SAM" id="SignalP"/>
    </source>
</evidence>
<comment type="similarity">
    <text evidence="2">Belongs to the LolB family.</text>
</comment>
<name>A0ABU1I5I8_9BURK</name>
<comment type="subunit">
    <text evidence="3">Monomer.</text>
</comment>
<dbReference type="SUPFAM" id="SSF89392">
    <property type="entry name" value="Prokaryotic lipoproteins and lipoprotein localization factors"/>
    <property type="match status" value="1"/>
</dbReference>
<evidence type="ECO:0000256" key="12">
    <source>
        <dbReference type="ARBA" id="ARBA00023288"/>
    </source>
</evidence>
<sequence>MSPGIAVAAGGFRRRVRVLAALCAIGALAACSQPPAPASGATDQWSGRLALQVEDAASQSFSAGFELQGRPERGQLTLLNPLGNVIATLEWEPGQAVLVSGQERRVSASLDALVQELLGGPVPVTALFGWLQGDPVQATGWQADLSALPHGRIMAQRFSPPPQATLRIALSQ</sequence>
<accession>A0ABU1I5I8</accession>
<evidence type="ECO:0000256" key="1">
    <source>
        <dbReference type="ARBA" id="ARBA00004459"/>
    </source>
</evidence>
<protein>
    <recommendedName>
        <fullName evidence="4">Outer-membrane lipoprotein LolB</fullName>
    </recommendedName>
</protein>
<dbReference type="InterPro" id="IPR004565">
    <property type="entry name" value="OM_lipoprot_LolB"/>
</dbReference>
<comment type="subcellular location">
    <subcellularLocation>
        <location evidence="1">Cell outer membrane</location>
        <topology evidence="1">Lipid-anchor</topology>
    </subcellularLocation>
</comment>
<keyword evidence="11" id="KW-0998">Cell outer membrane</keyword>
<organism evidence="14 15">
    <name type="scientific">Paracidovorax wautersii</name>
    <dbReference type="NCBI Taxonomy" id="1177982"/>
    <lineage>
        <taxon>Bacteria</taxon>
        <taxon>Pseudomonadati</taxon>
        <taxon>Pseudomonadota</taxon>
        <taxon>Betaproteobacteria</taxon>
        <taxon>Burkholderiales</taxon>
        <taxon>Comamonadaceae</taxon>
        <taxon>Paracidovorax</taxon>
    </lineage>
</organism>
<evidence type="ECO:0000313" key="15">
    <source>
        <dbReference type="Proteomes" id="UP001267710"/>
    </source>
</evidence>
<evidence type="ECO:0000256" key="4">
    <source>
        <dbReference type="ARBA" id="ARBA00016202"/>
    </source>
</evidence>